<evidence type="ECO:0000259" key="2">
    <source>
        <dbReference type="Pfam" id="PF07853"/>
    </source>
</evidence>
<evidence type="ECO:0000256" key="1">
    <source>
        <dbReference type="SAM" id="Phobius"/>
    </source>
</evidence>
<organism evidence="3 4">
    <name type="scientific">Streptococcus massiliensis</name>
    <dbReference type="NCBI Taxonomy" id="313439"/>
    <lineage>
        <taxon>Bacteria</taxon>
        <taxon>Bacillati</taxon>
        <taxon>Bacillota</taxon>
        <taxon>Bacilli</taxon>
        <taxon>Lactobacillales</taxon>
        <taxon>Streptococcaceae</taxon>
        <taxon>Streptococcus</taxon>
    </lineage>
</organism>
<name>A0A380L0E9_9STRE</name>
<dbReference type="EMBL" id="UHFR01000005">
    <property type="protein sequence ID" value="SUN76824.1"/>
    <property type="molecule type" value="Genomic_DNA"/>
</dbReference>
<dbReference type="PANTHER" id="PTHR37810:SF5">
    <property type="entry name" value="IMMUNITY PROTEIN SDPI"/>
    <property type="match status" value="1"/>
</dbReference>
<feature type="transmembrane region" description="Helical" evidence="1">
    <location>
        <begin position="149"/>
        <end position="167"/>
    </location>
</feature>
<dbReference type="STRING" id="1123307.GCA_000380065_00596"/>
<keyword evidence="4" id="KW-1185">Reference proteome</keyword>
<dbReference type="AlphaFoldDB" id="A0A380L0E9"/>
<dbReference type="OrthoDB" id="9808690at2"/>
<dbReference type="Proteomes" id="UP000254634">
    <property type="component" value="Unassembled WGS sequence"/>
</dbReference>
<dbReference type="GO" id="GO:0009636">
    <property type="term" value="P:response to toxic substance"/>
    <property type="evidence" value="ECO:0007669"/>
    <property type="project" value="TreeGrafter"/>
</dbReference>
<keyword evidence="1" id="KW-0812">Transmembrane</keyword>
<dbReference type="Pfam" id="PF07853">
    <property type="entry name" value="DUF1648"/>
    <property type="match status" value="1"/>
</dbReference>
<feature type="transmembrane region" description="Helical" evidence="1">
    <location>
        <begin position="86"/>
        <end position="107"/>
    </location>
</feature>
<feature type="transmembrane region" description="Helical" evidence="1">
    <location>
        <begin position="10"/>
        <end position="28"/>
    </location>
</feature>
<proteinExistence type="predicted"/>
<evidence type="ECO:0000313" key="4">
    <source>
        <dbReference type="Proteomes" id="UP000254634"/>
    </source>
</evidence>
<reference evidence="3" key="1">
    <citation type="submission" date="2018-06" db="EMBL/GenBank/DDBJ databases">
        <authorList>
            <consortium name="Pathogen Informatics"/>
            <person name="Doyle S."/>
        </authorList>
    </citation>
    <scope>NUCLEOTIDE SEQUENCE [LARGE SCALE GENOMIC DNA]</scope>
    <source>
        <strain evidence="3">NCTC13765</strain>
    </source>
</reference>
<evidence type="ECO:0000313" key="3">
    <source>
        <dbReference type="EMBL" id="SUN76824.1"/>
    </source>
</evidence>
<dbReference type="RefSeq" id="WP_018371285.1">
    <property type="nucleotide sequence ID" value="NZ_UHFR01000005.1"/>
</dbReference>
<protein>
    <submittedName>
        <fullName evidence="3">Integral membrane protein</fullName>
    </submittedName>
</protein>
<gene>
    <name evidence="3" type="ORF">NCTC13765_01324</name>
</gene>
<keyword evidence="1" id="KW-1133">Transmembrane helix</keyword>
<sequence length="168" mass="19271">MKLKNNMKELILSVLVIWLPVLYGLYIYKELPQELAVHFSFTGQADGLMNKELFLWGFPIVISLFQLFIYWTTVIQIITNKIFKHFIRWIIPIVALVLQTGILFRALNSEFNIRKMVLVLVGVVFIGLGNYIPKKVIVDQHRKSTSRKLAYSLIVAGSLSLLCALFLG</sequence>
<accession>A0A380L0E9</accession>
<dbReference type="InterPro" id="IPR012867">
    <property type="entry name" value="DUF1648"/>
</dbReference>
<dbReference type="PANTHER" id="PTHR37810">
    <property type="entry name" value="IMMUNITY PROTEIN SDPI"/>
    <property type="match status" value="1"/>
</dbReference>
<feature type="transmembrane region" description="Helical" evidence="1">
    <location>
        <begin position="113"/>
        <end position="133"/>
    </location>
</feature>
<feature type="domain" description="DUF1648" evidence="2">
    <location>
        <begin position="15"/>
        <end position="62"/>
    </location>
</feature>
<feature type="transmembrane region" description="Helical" evidence="1">
    <location>
        <begin position="53"/>
        <end position="74"/>
    </location>
</feature>
<keyword evidence="1" id="KW-0472">Membrane</keyword>